<evidence type="ECO:0000259" key="3">
    <source>
        <dbReference type="Pfam" id="PF02470"/>
    </source>
</evidence>
<dbReference type="PANTHER" id="PTHR34675">
    <property type="entry name" value="PROTEIN TRIGALACTOSYLDIACYLGLYCEROL 2, CHLOROPLASTIC"/>
    <property type="match status" value="1"/>
</dbReference>
<dbReference type="PANTHER" id="PTHR34675:SF1">
    <property type="entry name" value="PROTEIN TRIGALACTOSYLDIACYLGLYCEROL 2, CHLOROPLASTIC"/>
    <property type="match status" value="1"/>
</dbReference>
<accession>A0A835Y4B4</accession>
<keyword evidence="2" id="KW-0812">Transmembrane</keyword>
<evidence type="ECO:0000256" key="1">
    <source>
        <dbReference type="SAM" id="MobiDB-lite"/>
    </source>
</evidence>
<proteinExistence type="predicted"/>
<dbReference type="InterPro" id="IPR003399">
    <property type="entry name" value="Mce/MlaD"/>
</dbReference>
<reference evidence="4" key="1">
    <citation type="journal article" date="2020" name="bioRxiv">
        <title>Comparative genomics of Chlamydomonas.</title>
        <authorList>
            <person name="Craig R.J."/>
            <person name="Hasan A.R."/>
            <person name="Ness R.W."/>
            <person name="Keightley P.D."/>
        </authorList>
    </citation>
    <scope>NUCLEOTIDE SEQUENCE</scope>
    <source>
        <strain evidence="4">CCAP 11/70</strain>
    </source>
</reference>
<keyword evidence="2" id="KW-1133">Transmembrane helix</keyword>
<keyword evidence="5" id="KW-1185">Reference proteome</keyword>
<protein>
    <recommendedName>
        <fullName evidence="3">Mce/MlaD domain-containing protein</fullName>
    </recommendedName>
</protein>
<dbReference type="Proteomes" id="UP000612055">
    <property type="component" value="Unassembled WGS sequence"/>
</dbReference>
<feature type="compositionally biased region" description="Low complexity" evidence="1">
    <location>
        <begin position="254"/>
        <end position="281"/>
    </location>
</feature>
<dbReference type="InterPro" id="IPR039342">
    <property type="entry name" value="TGD2-like"/>
</dbReference>
<dbReference type="GO" id="GO:0005319">
    <property type="term" value="F:lipid transporter activity"/>
    <property type="evidence" value="ECO:0007669"/>
    <property type="project" value="TreeGrafter"/>
</dbReference>
<feature type="region of interest" description="Disordered" evidence="1">
    <location>
        <begin position="254"/>
        <end position="292"/>
    </location>
</feature>
<dbReference type="Pfam" id="PF02470">
    <property type="entry name" value="MlaD"/>
    <property type="match status" value="1"/>
</dbReference>
<evidence type="ECO:0000256" key="2">
    <source>
        <dbReference type="SAM" id="Phobius"/>
    </source>
</evidence>
<feature type="region of interest" description="Disordered" evidence="1">
    <location>
        <begin position="1"/>
        <end position="102"/>
    </location>
</feature>
<feature type="transmembrane region" description="Helical" evidence="2">
    <location>
        <begin position="120"/>
        <end position="140"/>
    </location>
</feature>
<dbReference type="EMBL" id="JAEHOE010000022">
    <property type="protein sequence ID" value="KAG2495840.1"/>
    <property type="molecule type" value="Genomic_DNA"/>
</dbReference>
<evidence type="ECO:0000313" key="4">
    <source>
        <dbReference type="EMBL" id="KAG2495840.1"/>
    </source>
</evidence>
<name>A0A835Y4B4_9CHLO</name>
<dbReference type="GO" id="GO:0005543">
    <property type="term" value="F:phospholipid binding"/>
    <property type="evidence" value="ECO:0007669"/>
    <property type="project" value="TreeGrafter"/>
</dbReference>
<dbReference type="OrthoDB" id="1924069at2759"/>
<feature type="compositionally biased region" description="Low complexity" evidence="1">
    <location>
        <begin position="52"/>
        <end position="102"/>
    </location>
</feature>
<organism evidence="4 5">
    <name type="scientific">Edaphochlamys debaryana</name>
    <dbReference type="NCBI Taxonomy" id="47281"/>
    <lineage>
        <taxon>Eukaryota</taxon>
        <taxon>Viridiplantae</taxon>
        <taxon>Chlorophyta</taxon>
        <taxon>core chlorophytes</taxon>
        <taxon>Chlorophyceae</taxon>
        <taxon>CS clade</taxon>
        <taxon>Chlamydomonadales</taxon>
        <taxon>Chlamydomonadales incertae sedis</taxon>
        <taxon>Edaphochlamys</taxon>
    </lineage>
</organism>
<sequence>MPGRSGPAQRLPAWSAVPPSPSPGEAAGTGGALPPGPTTGTTGFQINPHMSPVPTLKAPAPAAATPMPRASSTTAASASHSGSAQSLEGGNNGSGSDMEGSMSGNVVGRASFRNILKRSFLGELLFVAGGILIAVGLNNWTFGTSLRRFNPYSFHLTLPLATGVLPGTPLRMKGVPMGSVVSARPLLDRVEVVVEVNEAKTIIPRNAKFELTQSGLIPAANIDIWTPEGVSAEVLSSIAAANLAAAAAGGSREGSAGATAAEGADGSASPSAAAGAGAKAATPSKRGAKKVRLASPKDVAACRLQGVLVCHGDSLDGFRGGSMDELMAHMLKSLRQGETEGNGTVPGRGPVQN</sequence>
<dbReference type="AlphaFoldDB" id="A0A835Y4B4"/>
<gene>
    <name evidence="4" type="ORF">HYH03_006079</name>
</gene>
<dbReference type="GO" id="GO:0009706">
    <property type="term" value="C:chloroplast inner membrane"/>
    <property type="evidence" value="ECO:0007669"/>
    <property type="project" value="TreeGrafter"/>
</dbReference>
<comment type="caution">
    <text evidence="4">The sequence shown here is derived from an EMBL/GenBank/DDBJ whole genome shotgun (WGS) entry which is preliminary data.</text>
</comment>
<feature type="domain" description="Mce/MlaD" evidence="3">
    <location>
        <begin position="151"/>
        <end position="224"/>
    </location>
</feature>
<evidence type="ECO:0000313" key="5">
    <source>
        <dbReference type="Proteomes" id="UP000612055"/>
    </source>
</evidence>
<keyword evidence="2" id="KW-0472">Membrane</keyword>